<dbReference type="InterPro" id="IPR052806">
    <property type="entry name" value="Fasciclin-like_AGP"/>
</dbReference>
<proteinExistence type="predicted"/>
<feature type="region of interest" description="Disordered" evidence="1">
    <location>
        <begin position="204"/>
        <end position="236"/>
    </location>
</feature>
<dbReference type="Gene3D" id="2.30.180.10">
    <property type="entry name" value="FAS1 domain"/>
    <property type="match status" value="1"/>
</dbReference>
<dbReference type="SMART" id="SM00554">
    <property type="entry name" value="FAS1"/>
    <property type="match status" value="1"/>
</dbReference>
<keyword evidence="4" id="KW-1185">Reference proteome</keyword>
<dbReference type="InterPro" id="IPR036378">
    <property type="entry name" value="FAS1_dom_sf"/>
</dbReference>
<evidence type="ECO:0000259" key="2">
    <source>
        <dbReference type="PROSITE" id="PS50213"/>
    </source>
</evidence>
<protein>
    <recommendedName>
        <fullName evidence="2">FAS1 domain-containing protein</fullName>
    </recommendedName>
</protein>
<accession>A0ABP0TN71</accession>
<sequence length="335" mass="36554">MAWNCKLVCAILVDLPAWSRKQGYYAVLSFLYCCLVLQWQTCTGSSTTGNQLTAQTLRDPAVASEAISIRMDLAAMRYYGYNKSADFFEILAGNSSLPETFTLFAPSDTAISWLQPSHAALELMQYHIVPWQRLEFNEIYLLPQSTRFPTLLSGRSILVTATCGPPGSHHFLSVNCNFTLDGMGVVAPELWKDQNTVIHGVEGMLDPSEFGESTAADPSANAPAPAPSQRPPASVPASFPASFPAVLTPFNSPAPSASSSDRPATSYNAGNLPPGLTISDLERKHYMQNEEHVWVEFYASQATPLHAASILSAPNYKLLDILIMIALSLQFHHLV</sequence>
<feature type="domain" description="FAS1" evidence="2">
    <location>
        <begin position="54"/>
        <end position="205"/>
    </location>
</feature>
<dbReference type="PANTHER" id="PTHR33985">
    <property type="entry name" value="OS02G0491300 PROTEIN-RELATED"/>
    <property type="match status" value="1"/>
</dbReference>
<dbReference type="PANTHER" id="PTHR33985:SF29">
    <property type="entry name" value="FAS1 DOMAIN-CONTAINING PROTEIN"/>
    <property type="match status" value="1"/>
</dbReference>
<feature type="region of interest" description="Disordered" evidence="1">
    <location>
        <begin position="252"/>
        <end position="273"/>
    </location>
</feature>
<dbReference type="InterPro" id="IPR000782">
    <property type="entry name" value="FAS1_domain"/>
</dbReference>
<dbReference type="PROSITE" id="PS50213">
    <property type="entry name" value="FAS1"/>
    <property type="match status" value="1"/>
</dbReference>
<dbReference type="SUPFAM" id="SSF82153">
    <property type="entry name" value="FAS1 domain"/>
    <property type="match status" value="1"/>
</dbReference>
<feature type="compositionally biased region" description="Low complexity" evidence="1">
    <location>
        <begin position="253"/>
        <end position="266"/>
    </location>
</feature>
<dbReference type="Proteomes" id="UP001497512">
    <property type="component" value="Chromosome 13"/>
</dbReference>
<feature type="compositionally biased region" description="Low complexity" evidence="1">
    <location>
        <begin position="213"/>
        <end position="223"/>
    </location>
</feature>
<organism evidence="3 4">
    <name type="scientific">Sphagnum troendelagicum</name>
    <dbReference type="NCBI Taxonomy" id="128251"/>
    <lineage>
        <taxon>Eukaryota</taxon>
        <taxon>Viridiplantae</taxon>
        <taxon>Streptophyta</taxon>
        <taxon>Embryophyta</taxon>
        <taxon>Bryophyta</taxon>
        <taxon>Sphagnophytina</taxon>
        <taxon>Sphagnopsida</taxon>
        <taxon>Sphagnales</taxon>
        <taxon>Sphagnaceae</taxon>
        <taxon>Sphagnum</taxon>
    </lineage>
</organism>
<dbReference type="EMBL" id="OZ019905">
    <property type="protein sequence ID" value="CAK9200884.1"/>
    <property type="molecule type" value="Genomic_DNA"/>
</dbReference>
<gene>
    <name evidence="3" type="ORF">CSSPTR1EN2_LOCUS5630</name>
</gene>
<name>A0ABP0TN71_9BRYO</name>
<dbReference type="Pfam" id="PF02469">
    <property type="entry name" value="Fasciclin"/>
    <property type="match status" value="1"/>
</dbReference>
<evidence type="ECO:0000313" key="3">
    <source>
        <dbReference type="EMBL" id="CAK9200884.1"/>
    </source>
</evidence>
<evidence type="ECO:0000313" key="4">
    <source>
        <dbReference type="Proteomes" id="UP001497512"/>
    </source>
</evidence>
<evidence type="ECO:0000256" key="1">
    <source>
        <dbReference type="SAM" id="MobiDB-lite"/>
    </source>
</evidence>
<reference evidence="3" key="1">
    <citation type="submission" date="2024-02" db="EMBL/GenBank/DDBJ databases">
        <authorList>
            <consortium name="ELIXIR-Norway"/>
            <consortium name="Elixir Norway"/>
        </authorList>
    </citation>
    <scope>NUCLEOTIDE SEQUENCE</scope>
</reference>
<feature type="compositionally biased region" description="Pro residues" evidence="1">
    <location>
        <begin position="224"/>
        <end position="234"/>
    </location>
</feature>